<name>A0A5J4RRA9_9EUKA</name>
<dbReference type="EMBL" id="SNRW01041650">
    <property type="protein sequence ID" value="KAA6336188.1"/>
    <property type="molecule type" value="Genomic_DNA"/>
</dbReference>
<dbReference type="AlphaFoldDB" id="A0A5J4RRA9"/>
<organism evidence="1 2">
    <name type="scientific">Streblomastix strix</name>
    <dbReference type="NCBI Taxonomy" id="222440"/>
    <lineage>
        <taxon>Eukaryota</taxon>
        <taxon>Metamonada</taxon>
        <taxon>Preaxostyla</taxon>
        <taxon>Oxymonadida</taxon>
        <taxon>Streblomastigidae</taxon>
        <taxon>Streblomastix</taxon>
    </lineage>
</organism>
<reference evidence="1 2" key="1">
    <citation type="submission" date="2019-03" db="EMBL/GenBank/DDBJ databases">
        <title>Single cell metagenomics reveals metabolic interactions within the superorganism composed of flagellate Streblomastix strix and complex community of Bacteroidetes bacteria on its surface.</title>
        <authorList>
            <person name="Treitli S.C."/>
            <person name="Kolisko M."/>
            <person name="Husnik F."/>
            <person name="Keeling P."/>
            <person name="Hampl V."/>
        </authorList>
    </citation>
    <scope>NUCLEOTIDE SEQUENCE [LARGE SCALE GENOMIC DNA]</scope>
    <source>
        <strain evidence="1">ST1C</strain>
    </source>
</reference>
<protein>
    <submittedName>
        <fullName evidence="1">Uncharacterized protein</fullName>
    </submittedName>
</protein>
<dbReference type="Proteomes" id="UP000324800">
    <property type="component" value="Unassembled WGS sequence"/>
</dbReference>
<accession>A0A5J4RRA9</accession>
<comment type="caution">
    <text evidence="1">The sequence shown here is derived from an EMBL/GenBank/DDBJ whole genome shotgun (WGS) entry which is preliminary data.</text>
</comment>
<gene>
    <name evidence="1" type="ORF">EZS28_052895</name>
</gene>
<sequence>MNLGLEVNDREDVTQRIAETVLQAKLNDTVNNQSTHNRIKDRAANVQDLQFTLQMKLTILPELFGDTQ</sequence>
<evidence type="ECO:0000313" key="2">
    <source>
        <dbReference type="Proteomes" id="UP000324800"/>
    </source>
</evidence>
<proteinExistence type="predicted"/>
<evidence type="ECO:0000313" key="1">
    <source>
        <dbReference type="EMBL" id="KAA6336188.1"/>
    </source>
</evidence>